<dbReference type="InterPro" id="IPR001345">
    <property type="entry name" value="PG/BPGM_mutase_AS"/>
</dbReference>
<dbReference type="InterPro" id="IPR029033">
    <property type="entry name" value="His_PPase_superfam"/>
</dbReference>
<feature type="binding site" evidence="2">
    <location>
        <position position="58"/>
    </location>
    <ligand>
        <name>substrate</name>
    </ligand>
</feature>
<comment type="caution">
    <text evidence="3">The sequence shown here is derived from an EMBL/GenBank/DDBJ whole genome shotgun (WGS) entry which is preliminary data.</text>
</comment>
<dbReference type="InterPro" id="IPR013078">
    <property type="entry name" value="His_Pase_superF_clade-1"/>
</dbReference>
<dbReference type="SUPFAM" id="SSF53254">
    <property type="entry name" value="Phosphoglycerate mutase-like"/>
    <property type="match status" value="1"/>
</dbReference>
<dbReference type="PROSITE" id="PS00175">
    <property type="entry name" value="PG_MUTASE"/>
    <property type="match status" value="1"/>
</dbReference>
<dbReference type="InterPro" id="IPR050275">
    <property type="entry name" value="PGM_Phosphatase"/>
</dbReference>
<accession>A0A178A157</accession>
<evidence type="ECO:0000313" key="4">
    <source>
        <dbReference type="Proteomes" id="UP000077881"/>
    </source>
</evidence>
<dbReference type="CDD" id="cd07067">
    <property type="entry name" value="HP_PGM_like"/>
    <property type="match status" value="1"/>
</dbReference>
<dbReference type="GO" id="GO:0016791">
    <property type="term" value="F:phosphatase activity"/>
    <property type="evidence" value="ECO:0007669"/>
    <property type="project" value="TreeGrafter"/>
</dbReference>
<sequence length="199" mass="22937">MSQICLVRHGETDWNAMGKIQGRTDIPLNSIGKRQARECGEHLACSHWDRVITSPLKRAKQTAEIINKSRQLPLIEMEEFVERCYGEAEGMSKDERLDKFPNGHIPKQEERFVLNERVMHGLEKIQQRYPNDKIILVAHGAVINTILAIFSDGKIGSGKTKLVNACISHLHFLENQWRIKEYNQVHHLSQFNEIKEGMK</sequence>
<keyword evidence="4" id="KW-1185">Reference proteome</keyword>
<gene>
    <name evidence="3" type="ORF">ABB05_05670</name>
</gene>
<dbReference type="Proteomes" id="UP000077881">
    <property type="component" value="Unassembled WGS sequence"/>
</dbReference>
<dbReference type="Gene3D" id="3.40.50.1240">
    <property type="entry name" value="Phosphoglycerate mutase-like"/>
    <property type="match status" value="1"/>
</dbReference>
<dbReference type="STRING" id="217031.ABB05_05670"/>
<dbReference type="GO" id="GO:0005737">
    <property type="term" value="C:cytoplasm"/>
    <property type="evidence" value="ECO:0007669"/>
    <property type="project" value="TreeGrafter"/>
</dbReference>
<proteinExistence type="predicted"/>
<evidence type="ECO:0000313" key="3">
    <source>
        <dbReference type="EMBL" id="OAK73916.1"/>
    </source>
</evidence>
<dbReference type="PANTHER" id="PTHR48100:SF59">
    <property type="entry name" value="ADENOSYLCOBALAMIN_ALPHA-RIBAZOLE PHOSPHATASE"/>
    <property type="match status" value="1"/>
</dbReference>
<feature type="binding site" evidence="2">
    <location>
        <begin position="8"/>
        <end position="15"/>
    </location>
    <ligand>
        <name>substrate</name>
    </ligand>
</feature>
<protein>
    <submittedName>
        <fullName evidence="3">Phosphatase</fullName>
    </submittedName>
</protein>
<dbReference type="OrthoDB" id="9782128at2"/>
<dbReference type="PANTHER" id="PTHR48100">
    <property type="entry name" value="BROAD-SPECIFICITY PHOSPHATASE YOR283W-RELATED"/>
    <property type="match status" value="1"/>
</dbReference>
<feature type="active site" description="Tele-phosphohistidine intermediate" evidence="1">
    <location>
        <position position="9"/>
    </location>
</feature>
<evidence type="ECO:0000256" key="2">
    <source>
        <dbReference type="PIRSR" id="PIRSR613078-2"/>
    </source>
</evidence>
<feature type="binding site" evidence="2">
    <location>
        <begin position="82"/>
        <end position="85"/>
    </location>
    <ligand>
        <name>substrate</name>
    </ligand>
</feature>
<reference evidence="3 4" key="1">
    <citation type="submission" date="2015-05" db="EMBL/GenBank/DDBJ databases">
        <title>Comparison of genome.</title>
        <authorList>
            <person name="Zheng Z."/>
            <person name="Sun M."/>
        </authorList>
    </citation>
    <scope>NUCLEOTIDE SEQUENCE [LARGE SCALE GENOMIC DNA]</scope>
    <source>
        <strain evidence="3 4">G25-74</strain>
    </source>
</reference>
<dbReference type="EMBL" id="LDJR01000028">
    <property type="protein sequence ID" value="OAK73916.1"/>
    <property type="molecule type" value="Genomic_DNA"/>
</dbReference>
<feature type="binding site" evidence="2">
    <location>
        <position position="93"/>
    </location>
    <ligand>
        <name>substrate</name>
    </ligand>
</feature>
<evidence type="ECO:0000256" key="1">
    <source>
        <dbReference type="PIRSR" id="PIRSR613078-1"/>
    </source>
</evidence>
<dbReference type="RefSeq" id="WP_057988525.1">
    <property type="nucleotide sequence ID" value="NZ_LDJR01000028.1"/>
</dbReference>
<dbReference type="PATRIC" id="fig|217031.6.peg.1224"/>
<name>A0A178A157_9BACI</name>
<organism evidence="3 4">
    <name type="scientific">Lederbergia galactosidilytica</name>
    <dbReference type="NCBI Taxonomy" id="217031"/>
    <lineage>
        <taxon>Bacteria</taxon>
        <taxon>Bacillati</taxon>
        <taxon>Bacillota</taxon>
        <taxon>Bacilli</taxon>
        <taxon>Bacillales</taxon>
        <taxon>Bacillaceae</taxon>
        <taxon>Lederbergia</taxon>
    </lineage>
</organism>
<dbReference type="AlphaFoldDB" id="A0A178A157"/>
<dbReference type="SMART" id="SM00855">
    <property type="entry name" value="PGAM"/>
    <property type="match status" value="1"/>
</dbReference>
<dbReference type="Pfam" id="PF00300">
    <property type="entry name" value="His_Phos_1"/>
    <property type="match status" value="1"/>
</dbReference>
<feature type="active site" description="Proton donor/acceptor" evidence="1">
    <location>
        <position position="82"/>
    </location>
</feature>